<dbReference type="InterPro" id="IPR036683">
    <property type="entry name" value="CO_DH_flav_C_dom_sf"/>
</dbReference>
<dbReference type="InterPro" id="IPR016166">
    <property type="entry name" value="FAD-bd_PCMH"/>
</dbReference>
<dbReference type="InterPro" id="IPR016169">
    <property type="entry name" value="FAD-bd_PCMH_sub2"/>
</dbReference>
<comment type="caution">
    <text evidence="4">The sequence shown here is derived from an EMBL/GenBank/DDBJ whole genome shotgun (WGS) entry which is preliminary data.</text>
</comment>
<dbReference type="InterPro" id="IPR005107">
    <property type="entry name" value="CO_DH_flav_C"/>
</dbReference>
<protein>
    <submittedName>
        <fullName evidence="4">Xanthine dehydrogenase family protein subunit M</fullName>
    </submittedName>
</protein>
<dbReference type="GO" id="GO:0071949">
    <property type="term" value="F:FAD binding"/>
    <property type="evidence" value="ECO:0007669"/>
    <property type="project" value="InterPro"/>
</dbReference>
<evidence type="ECO:0000313" key="4">
    <source>
        <dbReference type="EMBL" id="KAD4059803.1"/>
    </source>
</evidence>
<gene>
    <name evidence="4" type="ORF">GD627_01555</name>
</gene>
<dbReference type="SUPFAM" id="SSF56176">
    <property type="entry name" value="FAD-binding/transporter-associated domain-like"/>
    <property type="match status" value="1"/>
</dbReference>
<dbReference type="SMART" id="SM01092">
    <property type="entry name" value="CO_deh_flav_C"/>
    <property type="match status" value="1"/>
</dbReference>
<keyword evidence="5" id="KW-1185">Reference proteome</keyword>
<dbReference type="Gene3D" id="3.30.43.10">
    <property type="entry name" value="Uridine Diphospho-n-acetylenolpyruvylglucosamine Reductase, domain 2"/>
    <property type="match status" value="1"/>
</dbReference>
<dbReference type="InterPro" id="IPR016167">
    <property type="entry name" value="FAD-bd_PCMH_sub1"/>
</dbReference>
<reference evidence="4 5" key="1">
    <citation type="submission" date="2019-08" db="EMBL/GenBank/DDBJ databases">
        <title>Arthrobacter sp. nov., isolated from plateau pika and Tibetan wild ass.</title>
        <authorList>
            <person name="Ge Y."/>
        </authorList>
    </citation>
    <scope>NUCLEOTIDE SEQUENCE [LARGE SCALE GENOMIC DNA]</scope>
    <source>
        <strain evidence="4 5">785</strain>
    </source>
</reference>
<evidence type="ECO:0000313" key="5">
    <source>
        <dbReference type="Proteomes" id="UP000326852"/>
    </source>
</evidence>
<dbReference type="PANTHER" id="PTHR42659:SF1">
    <property type="entry name" value="OXIDOREDUCTASE"/>
    <property type="match status" value="1"/>
</dbReference>
<dbReference type="Proteomes" id="UP000326852">
    <property type="component" value="Unassembled WGS sequence"/>
</dbReference>
<evidence type="ECO:0000256" key="1">
    <source>
        <dbReference type="ARBA" id="ARBA00023002"/>
    </source>
</evidence>
<dbReference type="Gene3D" id="3.30.465.10">
    <property type="match status" value="2"/>
</dbReference>
<feature type="region of interest" description="Disordered" evidence="2">
    <location>
        <begin position="331"/>
        <end position="359"/>
    </location>
</feature>
<dbReference type="GO" id="GO:0016491">
    <property type="term" value="F:oxidoreductase activity"/>
    <property type="evidence" value="ECO:0007669"/>
    <property type="project" value="UniProtKB-KW"/>
</dbReference>
<dbReference type="InterPro" id="IPR036318">
    <property type="entry name" value="FAD-bd_PCMH-like_sf"/>
</dbReference>
<accession>A0A5N6MSM5</accession>
<dbReference type="RefSeq" id="WP_152271068.1">
    <property type="nucleotide sequence ID" value="NZ_VTFX01000001.1"/>
</dbReference>
<dbReference type="AlphaFoldDB" id="A0A5N6MSM5"/>
<dbReference type="PANTHER" id="PTHR42659">
    <property type="entry name" value="XANTHINE DEHYDROGENASE SUBUNIT C-RELATED"/>
    <property type="match status" value="1"/>
</dbReference>
<dbReference type="Gene3D" id="3.30.390.50">
    <property type="entry name" value="CO dehydrogenase flavoprotein, C-terminal domain"/>
    <property type="match status" value="1"/>
</dbReference>
<dbReference type="PROSITE" id="PS51387">
    <property type="entry name" value="FAD_PCMH"/>
    <property type="match status" value="1"/>
</dbReference>
<keyword evidence="1" id="KW-0560">Oxidoreductase</keyword>
<dbReference type="Pfam" id="PF03450">
    <property type="entry name" value="CO_deh_flav_C"/>
    <property type="match status" value="1"/>
</dbReference>
<dbReference type="InterPro" id="IPR002346">
    <property type="entry name" value="Mopterin_DH_FAD-bd"/>
</dbReference>
<name>A0A5N6MSM5_9MICC</name>
<dbReference type="InterPro" id="IPR051312">
    <property type="entry name" value="Diverse_Substr_Oxidored"/>
</dbReference>
<dbReference type="SUPFAM" id="SSF55447">
    <property type="entry name" value="CO dehydrogenase flavoprotein C-terminal domain-like"/>
    <property type="match status" value="1"/>
</dbReference>
<dbReference type="EMBL" id="VTFX01000001">
    <property type="protein sequence ID" value="KAD4059803.1"/>
    <property type="molecule type" value="Genomic_DNA"/>
</dbReference>
<evidence type="ECO:0000259" key="3">
    <source>
        <dbReference type="PROSITE" id="PS51387"/>
    </source>
</evidence>
<dbReference type="Pfam" id="PF00941">
    <property type="entry name" value="FAD_binding_5"/>
    <property type="match status" value="1"/>
</dbReference>
<evidence type="ECO:0000256" key="2">
    <source>
        <dbReference type="SAM" id="MobiDB-lite"/>
    </source>
</evidence>
<sequence length="359" mass="37698">MIPFDYRRAEDAASAVALVTGHPEAAFLAGGTNLVDRMKLGVAEPAMLVDISRLPLDTVDVQADGRVRIGTNVRNADLAANTHIRLRYPALSQALLAGASGQLRNLATTGGNLLQRTRCVYFQNPSTPCNKREPGTGCSAVDGYTRYHAILGASEDCVATHPSDMAVALAALDAAVVVLGPGGERVIPVSDFHRLPGTEPQLDTVLAHGELVTAVELPPAPPRSAYRKVRDRASYAFALVSVAAALELEDDDAAVPVIRDVRIALGGVAHKPWRALQAEAVLRGAEATDANFRAAADAELRQARPLGDNGFKLPMVRNTLAAVLRDLTGVPAPDAGAAGTDHPEGPDGPRGTGWEDTTP</sequence>
<feature type="domain" description="FAD-binding PCMH-type" evidence="3">
    <location>
        <begin position="1"/>
        <end position="222"/>
    </location>
</feature>
<organism evidence="4 5">
    <name type="scientific">Arthrobacter yangruifuii</name>
    <dbReference type="NCBI Taxonomy" id="2606616"/>
    <lineage>
        <taxon>Bacteria</taxon>
        <taxon>Bacillati</taxon>
        <taxon>Actinomycetota</taxon>
        <taxon>Actinomycetes</taxon>
        <taxon>Micrococcales</taxon>
        <taxon>Micrococcaceae</taxon>
        <taxon>Arthrobacter</taxon>
    </lineage>
</organism>
<proteinExistence type="predicted"/>